<dbReference type="OrthoDB" id="5969818at2759"/>
<reference evidence="1" key="1">
    <citation type="submission" date="2020-04" db="EMBL/GenBank/DDBJ databases">
        <authorList>
            <person name="Alioto T."/>
            <person name="Alioto T."/>
            <person name="Gomez Garrido J."/>
        </authorList>
    </citation>
    <scope>NUCLEOTIDE SEQUENCE</scope>
    <source>
        <strain evidence="1">A484AB</strain>
    </source>
</reference>
<evidence type="ECO:0000313" key="1">
    <source>
        <dbReference type="EMBL" id="CAB4007600.1"/>
    </source>
</evidence>
<comment type="caution">
    <text evidence="1">The sequence shown here is derived from an EMBL/GenBank/DDBJ whole genome shotgun (WGS) entry which is preliminary data.</text>
</comment>
<dbReference type="PANTHER" id="PTHR46704">
    <property type="entry name" value="CXC DOMAIN-CONTAINING PROTEIN-RELATED"/>
    <property type="match status" value="1"/>
</dbReference>
<keyword evidence="2" id="KW-1185">Reference proteome</keyword>
<evidence type="ECO:0000313" key="2">
    <source>
        <dbReference type="Proteomes" id="UP001152795"/>
    </source>
</evidence>
<dbReference type="Proteomes" id="UP001152795">
    <property type="component" value="Unassembled WGS sequence"/>
</dbReference>
<dbReference type="PANTHER" id="PTHR46704:SF9">
    <property type="entry name" value="BHLH DOMAIN-CONTAINING PROTEIN"/>
    <property type="match status" value="1"/>
</dbReference>
<dbReference type="EMBL" id="CACRXK020005845">
    <property type="protein sequence ID" value="CAB4007600.1"/>
    <property type="molecule type" value="Genomic_DNA"/>
</dbReference>
<dbReference type="AlphaFoldDB" id="A0A6S7HW67"/>
<accession>A0A6S7HW67</accession>
<gene>
    <name evidence="1" type="ORF">PACLA_8A013485</name>
</gene>
<name>A0A6S7HW67_PARCT</name>
<organism evidence="1 2">
    <name type="scientific">Paramuricea clavata</name>
    <name type="common">Red gorgonian</name>
    <name type="synonym">Violescent sea-whip</name>
    <dbReference type="NCBI Taxonomy" id="317549"/>
    <lineage>
        <taxon>Eukaryota</taxon>
        <taxon>Metazoa</taxon>
        <taxon>Cnidaria</taxon>
        <taxon>Anthozoa</taxon>
        <taxon>Octocorallia</taxon>
        <taxon>Malacalcyonacea</taxon>
        <taxon>Plexauridae</taxon>
        <taxon>Paramuricea</taxon>
    </lineage>
</organism>
<sequence length="538" mass="60171">MEAVANVVDVLENVFCNPWNRDVVHLISLSTGISATPEVRDDLLQANEKGKSASRKFVEQRCSSDESVPFFDPLTKLKLKSFKNLKAVTKVRSKDAVIPIKLDRDVFSRMALLGQFRKIDMRLVFTYPLGPLPWALADPYGLPRKTNKAKLAQQLEKQVVIKDCYPLDATSIYDGMAVLQKFKPPPGATFAVLAESLFTMLTSNFSKRIDVVSDIYKDISIKNAERSKRATGPVGITYKNILPGYRVKNWSKILSVSANKTELVRFLVGQWKLEQYRDKLLSKTLYVTEEETCWKISSSEARVVPELRSNHEEADTRMVLHAKHAGGKCVIHSEDTDVMVLLIGHAHNLGKCYLQKGNGSKRRIVGISEIADQLERQVADGITKQEACEALMGLHALTGCDTVSAFSSKGKLRPMQMLVMNHIYVKTMKDIGKEWSVSDDTFSATEEFVCHLYGKKGKSVDSLRYELHYAKGGKVAPEALPPCQSSLRLHVSRANYQAAIWRRATEACPDIPSPHGHVWNVSSSTLEFIWLGSKPAPE</sequence>
<proteinExistence type="predicted"/>
<protein>
    <submittedName>
        <fullName evidence="1">Uncharacterized protein</fullName>
    </submittedName>
</protein>